<dbReference type="EMBL" id="VGLS01000315">
    <property type="protein sequence ID" value="MBM3224399.1"/>
    <property type="molecule type" value="Genomic_DNA"/>
</dbReference>
<keyword evidence="1" id="KW-1133">Transmembrane helix</keyword>
<sequence length="119" mass="12371">MQRTLLTGGGPEPANFGFLPFLGSSTGLSQNETGFTLSPFGVSLGLTVDDVNGNFSHNFFTATGGLTPVDFDADGRIISLAFRGTITPAGAVPEPATWTLFALGLGGLAVLARRRVRRA</sequence>
<name>A0A938B2V2_UNCTE</name>
<accession>A0A938B2V2</accession>
<evidence type="ECO:0000256" key="1">
    <source>
        <dbReference type="SAM" id="Phobius"/>
    </source>
</evidence>
<dbReference type="Proteomes" id="UP000712673">
    <property type="component" value="Unassembled WGS sequence"/>
</dbReference>
<dbReference type="NCBIfam" id="TIGR02595">
    <property type="entry name" value="PEP_CTERM"/>
    <property type="match status" value="1"/>
</dbReference>
<reference evidence="3" key="1">
    <citation type="submission" date="2019-03" db="EMBL/GenBank/DDBJ databases">
        <title>Lake Tanganyika Metagenome-Assembled Genomes (MAGs).</title>
        <authorList>
            <person name="Tran P."/>
        </authorList>
    </citation>
    <scope>NUCLEOTIDE SEQUENCE</scope>
    <source>
        <strain evidence="3">K_DeepCast_65m_m2_066</strain>
    </source>
</reference>
<dbReference type="Pfam" id="PF07589">
    <property type="entry name" value="PEP-CTERM"/>
    <property type="match status" value="1"/>
</dbReference>
<comment type="caution">
    <text evidence="3">The sequence shown here is derived from an EMBL/GenBank/DDBJ whole genome shotgun (WGS) entry which is preliminary data.</text>
</comment>
<dbReference type="AlphaFoldDB" id="A0A938B2V2"/>
<protein>
    <submittedName>
        <fullName evidence="3">PEP-CTERM sorting domain-containing protein</fullName>
    </submittedName>
</protein>
<gene>
    <name evidence="3" type="ORF">FJZ47_11430</name>
</gene>
<keyword evidence="1" id="KW-0812">Transmembrane</keyword>
<evidence type="ECO:0000259" key="2">
    <source>
        <dbReference type="Pfam" id="PF07589"/>
    </source>
</evidence>
<evidence type="ECO:0000313" key="4">
    <source>
        <dbReference type="Proteomes" id="UP000712673"/>
    </source>
</evidence>
<feature type="transmembrane region" description="Helical" evidence="1">
    <location>
        <begin position="95"/>
        <end position="112"/>
    </location>
</feature>
<organism evidence="3 4">
    <name type="scientific">Tectimicrobiota bacterium</name>
    <dbReference type="NCBI Taxonomy" id="2528274"/>
    <lineage>
        <taxon>Bacteria</taxon>
        <taxon>Pseudomonadati</taxon>
        <taxon>Nitrospinota/Tectimicrobiota group</taxon>
        <taxon>Candidatus Tectimicrobiota</taxon>
    </lineage>
</organism>
<feature type="domain" description="Ice-binding protein C-terminal" evidence="2">
    <location>
        <begin position="91"/>
        <end position="115"/>
    </location>
</feature>
<keyword evidence="1" id="KW-0472">Membrane</keyword>
<dbReference type="InterPro" id="IPR013424">
    <property type="entry name" value="Ice-binding_C"/>
</dbReference>
<evidence type="ECO:0000313" key="3">
    <source>
        <dbReference type="EMBL" id="MBM3224399.1"/>
    </source>
</evidence>
<proteinExistence type="predicted"/>